<evidence type="ECO:0000256" key="3">
    <source>
        <dbReference type="ARBA" id="ARBA00022723"/>
    </source>
</evidence>
<dbReference type="EC" id="2.3.1.234" evidence="7"/>
<evidence type="ECO:0000313" key="9">
    <source>
        <dbReference type="EMBL" id="WXB14625.1"/>
    </source>
</evidence>
<dbReference type="InterPro" id="IPR043129">
    <property type="entry name" value="ATPase_NBD"/>
</dbReference>
<evidence type="ECO:0000259" key="8">
    <source>
        <dbReference type="Pfam" id="PF00814"/>
    </source>
</evidence>
<dbReference type="InterPro" id="IPR022450">
    <property type="entry name" value="TsaD"/>
</dbReference>
<dbReference type="Gene3D" id="3.30.420.40">
    <property type="match status" value="2"/>
</dbReference>
<evidence type="ECO:0000256" key="4">
    <source>
        <dbReference type="ARBA" id="ARBA00023004"/>
    </source>
</evidence>
<accession>A0ABZ2LZV1</accession>
<dbReference type="PANTHER" id="PTHR11735:SF6">
    <property type="entry name" value="TRNA N6-ADENOSINE THREONYLCARBAMOYLTRANSFERASE, MITOCHONDRIAL"/>
    <property type="match status" value="1"/>
</dbReference>
<keyword evidence="7" id="KW-0963">Cytoplasm</keyword>
<protein>
    <recommendedName>
        <fullName evidence="7">tRNA N6-adenosine threonylcarbamoyltransferase</fullName>
        <ecNumber evidence="7">2.3.1.234</ecNumber>
    </recommendedName>
    <alternativeName>
        <fullName evidence="7">N6-L-threonylcarbamoyladenine synthase</fullName>
        <shortName evidence="7">t(6)A synthase</shortName>
    </alternativeName>
    <alternativeName>
        <fullName evidence="7">t(6)A37 threonylcarbamoyladenosine biosynthesis protein TsaD</fullName>
    </alternativeName>
    <alternativeName>
        <fullName evidence="7">tRNA threonylcarbamoyladenosine biosynthesis protein TsaD</fullName>
    </alternativeName>
</protein>
<feature type="binding site" evidence="7">
    <location>
        <position position="282"/>
    </location>
    <ligand>
        <name>substrate</name>
    </ligand>
</feature>
<evidence type="ECO:0000256" key="1">
    <source>
        <dbReference type="ARBA" id="ARBA00022679"/>
    </source>
</evidence>
<gene>
    <name evidence="7 9" type="primary">tsaD</name>
    <name evidence="9" type="ORF">LZC94_43225</name>
</gene>
<feature type="binding site" evidence="7">
    <location>
        <position position="310"/>
    </location>
    <ligand>
        <name>Fe cation</name>
        <dbReference type="ChEBI" id="CHEBI:24875"/>
    </ligand>
</feature>
<organism evidence="9 10">
    <name type="scientific">Pendulispora albinea</name>
    <dbReference type="NCBI Taxonomy" id="2741071"/>
    <lineage>
        <taxon>Bacteria</taxon>
        <taxon>Pseudomonadati</taxon>
        <taxon>Myxococcota</taxon>
        <taxon>Myxococcia</taxon>
        <taxon>Myxococcales</taxon>
        <taxon>Sorangiineae</taxon>
        <taxon>Pendulisporaceae</taxon>
        <taxon>Pendulispora</taxon>
    </lineage>
</organism>
<feature type="domain" description="Gcp-like" evidence="8">
    <location>
        <begin position="23"/>
        <end position="317"/>
    </location>
</feature>
<dbReference type="NCBIfam" id="TIGR00329">
    <property type="entry name" value="gcp_kae1"/>
    <property type="match status" value="1"/>
</dbReference>
<dbReference type="RefSeq" id="WP_394824249.1">
    <property type="nucleotide sequence ID" value="NZ_CP089984.1"/>
</dbReference>
<reference evidence="9 10" key="1">
    <citation type="submission" date="2021-12" db="EMBL/GenBank/DDBJ databases">
        <title>Discovery of the Pendulisporaceae a myxobacterial family with distinct sporulation behavior and unique specialized metabolism.</title>
        <authorList>
            <person name="Garcia R."/>
            <person name="Popoff A."/>
            <person name="Bader C.D."/>
            <person name="Loehr J."/>
            <person name="Walesch S."/>
            <person name="Walt C."/>
            <person name="Boldt J."/>
            <person name="Bunk B."/>
            <person name="Haeckl F.J.F.P.J."/>
            <person name="Gunesch A.P."/>
            <person name="Birkelbach J."/>
            <person name="Nuebel U."/>
            <person name="Pietschmann T."/>
            <person name="Bach T."/>
            <person name="Mueller R."/>
        </authorList>
    </citation>
    <scope>NUCLEOTIDE SEQUENCE [LARGE SCALE GENOMIC DNA]</scope>
    <source>
        <strain evidence="9 10">MSr11954</strain>
    </source>
</reference>
<keyword evidence="5 7" id="KW-0012">Acyltransferase</keyword>
<feature type="binding site" evidence="7">
    <location>
        <position position="115"/>
    </location>
    <ligand>
        <name>Fe cation</name>
        <dbReference type="ChEBI" id="CHEBI:24875"/>
    </ligand>
</feature>
<keyword evidence="1 7" id="KW-0808">Transferase</keyword>
<feature type="binding site" evidence="7">
    <location>
        <begin position="140"/>
        <end position="144"/>
    </location>
    <ligand>
        <name>substrate</name>
    </ligand>
</feature>
<feature type="binding site" evidence="7">
    <location>
        <position position="188"/>
    </location>
    <ligand>
        <name>substrate</name>
    </ligand>
</feature>
<evidence type="ECO:0000313" key="10">
    <source>
        <dbReference type="Proteomes" id="UP001370348"/>
    </source>
</evidence>
<comment type="catalytic activity">
    <reaction evidence="6 7">
        <text>L-threonylcarbamoyladenylate + adenosine(37) in tRNA = N(6)-L-threonylcarbamoyladenosine(37) in tRNA + AMP + H(+)</text>
        <dbReference type="Rhea" id="RHEA:37059"/>
        <dbReference type="Rhea" id="RHEA-COMP:10162"/>
        <dbReference type="Rhea" id="RHEA-COMP:10163"/>
        <dbReference type="ChEBI" id="CHEBI:15378"/>
        <dbReference type="ChEBI" id="CHEBI:73682"/>
        <dbReference type="ChEBI" id="CHEBI:74411"/>
        <dbReference type="ChEBI" id="CHEBI:74418"/>
        <dbReference type="ChEBI" id="CHEBI:456215"/>
        <dbReference type="EC" id="2.3.1.234"/>
    </reaction>
</comment>
<feature type="binding site" evidence="7">
    <location>
        <position position="111"/>
    </location>
    <ligand>
        <name>Fe cation</name>
        <dbReference type="ChEBI" id="CHEBI:24875"/>
    </ligand>
</feature>
<evidence type="ECO:0000256" key="5">
    <source>
        <dbReference type="ARBA" id="ARBA00023315"/>
    </source>
</evidence>
<evidence type="ECO:0000256" key="6">
    <source>
        <dbReference type="ARBA" id="ARBA00048117"/>
    </source>
</evidence>
<keyword evidence="2 7" id="KW-0819">tRNA processing</keyword>
<dbReference type="InterPro" id="IPR000905">
    <property type="entry name" value="Gcp-like_dom"/>
</dbReference>
<proteinExistence type="inferred from homology"/>
<dbReference type="Pfam" id="PF00814">
    <property type="entry name" value="TsaD"/>
    <property type="match status" value="1"/>
</dbReference>
<comment type="cofactor">
    <cofactor evidence="7">
        <name>Fe(2+)</name>
        <dbReference type="ChEBI" id="CHEBI:29033"/>
    </cofactor>
    <text evidence="7">Binds 1 Fe(2+) ion per subunit.</text>
</comment>
<dbReference type="InterPro" id="IPR017861">
    <property type="entry name" value="KAE1/TsaD"/>
</dbReference>
<comment type="subcellular location">
    <subcellularLocation>
        <location evidence="7">Cytoplasm</location>
    </subcellularLocation>
</comment>
<feature type="binding site" evidence="7">
    <location>
        <position position="192"/>
    </location>
    <ligand>
        <name>substrate</name>
    </ligand>
</feature>
<dbReference type="HAMAP" id="MF_01445">
    <property type="entry name" value="TsaD"/>
    <property type="match status" value="1"/>
</dbReference>
<dbReference type="CDD" id="cd24133">
    <property type="entry name" value="ASKHA_NBD_TsaD_bac"/>
    <property type="match status" value="1"/>
</dbReference>
<name>A0ABZ2LZV1_9BACT</name>
<dbReference type="NCBIfam" id="TIGR03723">
    <property type="entry name" value="T6A_TsaD_YgjD"/>
    <property type="match status" value="1"/>
</dbReference>
<comment type="similarity">
    <text evidence="7">Belongs to the KAE1 / TsaD family.</text>
</comment>
<comment type="function">
    <text evidence="7">Required for the formation of a threonylcarbamoyl group on adenosine at position 37 (t(6)A37) in tRNAs that read codons beginning with adenine. Is involved in the transfer of the threonylcarbamoyl moiety of threonylcarbamoyl-AMP (TC-AMP) to the N6 group of A37, together with TsaE and TsaB. TsaD likely plays a direct catalytic role in this reaction.</text>
</comment>
<keyword evidence="10" id="KW-1185">Reference proteome</keyword>
<evidence type="ECO:0000256" key="7">
    <source>
        <dbReference type="HAMAP-Rule" id="MF_01445"/>
    </source>
</evidence>
<dbReference type="GO" id="GO:0061711">
    <property type="term" value="F:tRNA N(6)-L-threonylcarbamoyladenine synthase activity"/>
    <property type="evidence" value="ECO:0007669"/>
    <property type="project" value="UniProtKB-EC"/>
</dbReference>
<evidence type="ECO:0000256" key="2">
    <source>
        <dbReference type="ARBA" id="ARBA00022694"/>
    </source>
</evidence>
<keyword evidence="3 7" id="KW-0479">Metal-binding</keyword>
<dbReference type="EMBL" id="CP089984">
    <property type="protein sequence ID" value="WXB14625.1"/>
    <property type="molecule type" value="Genomic_DNA"/>
</dbReference>
<dbReference type="PRINTS" id="PR00789">
    <property type="entry name" value="OSIALOPTASE"/>
</dbReference>
<dbReference type="PANTHER" id="PTHR11735">
    <property type="entry name" value="TRNA N6-ADENOSINE THREONYLCARBAMOYLTRANSFERASE"/>
    <property type="match status" value="1"/>
</dbReference>
<dbReference type="Proteomes" id="UP001370348">
    <property type="component" value="Chromosome"/>
</dbReference>
<sequence length="352" mass="37238">MLVLGIESSCDETGAAIVQDDGTVLSDVVQSQVDLHARYGGVVPELASRDHARNIDPVVREALARANLGLDAIDGIAVTNRPGLVGALLVGVQFAKGIAWARGLPLVGVDHLVGHLLAVFLRRRGETEPPPPEFPFVALLVSGGHTAIYHVEGPTAAQCHELGATRDDAAGEAFDKVAKLLGLGYPGGPIIDRLAARGDPTKFPQKAPMASVRSLEFSFSGIKSRMARHVSEHGVPRDEAELEGLCASFQRAVTDVLANKLVQAAQMTNVSRVVLGGGVAANRELRERVRSLARARGLECFVPPLASCTDNAAMIAYAGAARLCRGEKDGWDLTATSQTSLLRLTRKGRGAR</sequence>
<keyword evidence="4 7" id="KW-0408">Iron</keyword>
<dbReference type="SUPFAM" id="SSF53067">
    <property type="entry name" value="Actin-like ATPase domain"/>
    <property type="match status" value="1"/>
</dbReference>
<feature type="binding site" evidence="7">
    <location>
        <position position="175"/>
    </location>
    <ligand>
        <name>substrate</name>
    </ligand>
</feature>